<evidence type="ECO:0000256" key="7">
    <source>
        <dbReference type="ARBA" id="ARBA00023136"/>
    </source>
</evidence>
<evidence type="ECO:0000313" key="10">
    <source>
        <dbReference type="Proteomes" id="UP001230220"/>
    </source>
</evidence>
<dbReference type="InterPro" id="IPR000522">
    <property type="entry name" value="ABC_transptr_permease_BtuC"/>
</dbReference>
<dbReference type="Proteomes" id="UP001230220">
    <property type="component" value="Unassembled WGS sequence"/>
</dbReference>
<feature type="transmembrane region" description="Helical" evidence="8">
    <location>
        <begin position="236"/>
        <end position="263"/>
    </location>
</feature>
<dbReference type="PANTHER" id="PTHR30472">
    <property type="entry name" value="FERRIC ENTEROBACTIN TRANSPORT SYSTEM PERMEASE PROTEIN"/>
    <property type="match status" value="1"/>
</dbReference>
<dbReference type="SUPFAM" id="SSF81345">
    <property type="entry name" value="ABC transporter involved in vitamin B12 uptake, BtuC"/>
    <property type="match status" value="1"/>
</dbReference>
<evidence type="ECO:0000256" key="5">
    <source>
        <dbReference type="ARBA" id="ARBA00022692"/>
    </source>
</evidence>
<feature type="transmembrane region" description="Helical" evidence="8">
    <location>
        <begin position="188"/>
        <end position="210"/>
    </location>
</feature>
<protein>
    <submittedName>
        <fullName evidence="9">Iron complex transport system permease protein</fullName>
    </submittedName>
</protein>
<keyword evidence="4" id="KW-1003">Cell membrane</keyword>
<feature type="transmembrane region" description="Helical" evidence="8">
    <location>
        <begin position="58"/>
        <end position="78"/>
    </location>
</feature>
<evidence type="ECO:0000256" key="1">
    <source>
        <dbReference type="ARBA" id="ARBA00004651"/>
    </source>
</evidence>
<feature type="transmembrane region" description="Helical" evidence="8">
    <location>
        <begin position="90"/>
        <end position="111"/>
    </location>
</feature>
<feature type="transmembrane region" description="Helical" evidence="8">
    <location>
        <begin position="148"/>
        <end position="168"/>
    </location>
</feature>
<gene>
    <name evidence="9" type="ORF">J2S15_001100</name>
</gene>
<comment type="caution">
    <text evidence="9">The sequence shown here is derived from an EMBL/GenBank/DDBJ whole genome shotgun (WGS) entry which is preliminary data.</text>
</comment>
<sequence>MKKQKYVLYFIILLIAVAFIALLSLAVGSKSIPLGEVVDHLLHPSTESFNGAVIQARIPRTVFGLIAGAALAISGLLMQSITRNPIADPSILGVNFGASLAVVSGITFFNIQSSTQYILFALVGAILTTILVYWIASLGQGGVTPLKLALAGATINGAISSLISMMVLPNINSMASFRFWQVGGISGVSYENILISLPFLIGALLIAIFVSPSLDAMMLGDETATGLGVKVKRTRLLATASGVILSATVTAIAGPIGFVGLMIPHMMRLLIGNNVKLLLLFSALGGAILLSGADVIGRVIAYPYEVEVGILTALIGAPVFIYVAMKTKVRAL</sequence>
<feature type="transmembrane region" description="Helical" evidence="8">
    <location>
        <begin position="308"/>
        <end position="325"/>
    </location>
</feature>
<accession>A0ABU0E0G4</accession>
<keyword evidence="10" id="KW-1185">Reference proteome</keyword>
<name>A0ABU0E0G4_9FIRM</name>
<proteinExistence type="inferred from homology"/>
<evidence type="ECO:0000256" key="8">
    <source>
        <dbReference type="SAM" id="Phobius"/>
    </source>
</evidence>
<evidence type="ECO:0000256" key="2">
    <source>
        <dbReference type="ARBA" id="ARBA00007935"/>
    </source>
</evidence>
<keyword evidence="3" id="KW-0813">Transport</keyword>
<dbReference type="Pfam" id="PF01032">
    <property type="entry name" value="FecCD"/>
    <property type="match status" value="1"/>
</dbReference>
<evidence type="ECO:0000256" key="3">
    <source>
        <dbReference type="ARBA" id="ARBA00022448"/>
    </source>
</evidence>
<dbReference type="InterPro" id="IPR037294">
    <property type="entry name" value="ABC_BtuC-like"/>
</dbReference>
<comment type="similarity">
    <text evidence="2">Belongs to the binding-protein-dependent transport system permease family. FecCD subfamily.</text>
</comment>
<dbReference type="EMBL" id="JAUSUR010000001">
    <property type="protein sequence ID" value="MDQ0360369.1"/>
    <property type="molecule type" value="Genomic_DNA"/>
</dbReference>
<organism evidence="9 10">
    <name type="scientific">Breznakia pachnodae</name>
    <dbReference type="NCBI Taxonomy" id="265178"/>
    <lineage>
        <taxon>Bacteria</taxon>
        <taxon>Bacillati</taxon>
        <taxon>Bacillota</taxon>
        <taxon>Erysipelotrichia</taxon>
        <taxon>Erysipelotrichales</taxon>
        <taxon>Erysipelotrichaceae</taxon>
        <taxon>Breznakia</taxon>
    </lineage>
</organism>
<evidence type="ECO:0000313" key="9">
    <source>
        <dbReference type="EMBL" id="MDQ0360369.1"/>
    </source>
</evidence>
<comment type="subcellular location">
    <subcellularLocation>
        <location evidence="1">Cell membrane</location>
        <topology evidence="1">Multi-pass membrane protein</topology>
    </subcellularLocation>
</comment>
<keyword evidence="5 8" id="KW-0812">Transmembrane</keyword>
<feature type="transmembrane region" description="Helical" evidence="8">
    <location>
        <begin position="117"/>
        <end position="136"/>
    </location>
</feature>
<dbReference type="CDD" id="cd06550">
    <property type="entry name" value="TM_ABC_iron-siderophores_like"/>
    <property type="match status" value="1"/>
</dbReference>
<feature type="transmembrane region" description="Helical" evidence="8">
    <location>
        <begin position="7"/>
        <end position="27"/>
    </location>
</feature>
<dbReference type="PANTHER" id="PTHR30472:SF1">
    <property type="entry name" value="FE(3+) DICITRATE TRANSPORT SYSTEM PERMEASE PROTEIN FECC-RELATED"/>
    <property type="match status" value="1"/>
</dbReference>
<feature type="transmembrane region" description="Helical" evidence="8">
    <location>
        <begin position="275"/>
        <end position="296"/>
    </location>
</feature>
<reference evidence="9 10" key="1">
    <citation type="submission" date="2023-07" db="EMBL/GenBank/DDBJ databases">
        <title>Genomic Encyclopedia of Type Strains, Phase IV (KMG-IV): sequencing the most valuable type-strain genomes for metagenomic binning, comparative biology and taxonomic classification.</title>
        <authorList>
            <person name="Goeker M."/>
        </authorList>
    </citation>
    <scope>NUCLEOTIDE SEQUENCE [LARGE SCALE GENOMIC DNA]</scope>
    <source>
        <strain evidence="9 10">DSM 16784</strain>
    </source>
</reference>
<keyword evidence="7 8" id="KW-0472">Membrane</keyword>
<dbReference type="Gene3D" id="1.10.3470.10">
    <property type="entry name" value="ABC transporter involved in vitamin B12 uptake, BtuC"/>
    <property type="match status" value="1"/>
</dbReference>
<keyword evidence="6 8" id="KW-1133">Transmembrane helix</keyword>
<dbReference type="RefSeq" id="WP_307406221.1">
    <property type="nucleotide sequence ID" value="NZ_JAUSUR010000001.1"/>
</dbReference>
<evidence type="ECO:0000256" key="4">
    <source>
        <dbReference type="ARBA" id="ARBA00022475"/>
    </source>
</evidence>
<evidence type="ECO:0000256" key="6">
    <source>
        <dbReference type="ARBA" id="ARBA00022989"/>
    </source>
</evidence>